<comment type="caution">
    <text evidence="1">The sequence shown here is derived from an EMBL/GenBank/DDBJ whole genome shotgun (WGS) entry which is preliminary data.</text>
</comment>
<gene>
    <name evidence="1" type="ORF">LPJ66_005015</name>
</gene>
<keyword evidence="2" id="KW-1185">Reference proteome</keyword>
<evidence type="ECO:0000313" key="1">
    <source>
        <dbReference type="EMBL" id="KAJ1894725.1"/>
    </source>
</evidence>
<proteinExistence type="predicted"/>
<name>A0ACC1IN41_9FUNG</name>
<reference evidence="1" key="1">
    <citation type="submission" date="2022-07" db="EMBL/GenBank/DDBJ databases">
        <title>Phylogenomic reconstructions and comparative analyses of Kickxellomycotina fungi.</title>
        <authorList>
            <person name="Reynolds N.K."/>
            <person name="Stajich J.E."/>
            <person name="Barry K."/>
            <person name="Grigoriev I.V."/>
            <person name="Crous P."/>
            <person name="Smith M.E."/>
        </authorList>
    </citation>
    <scope>NUCLEOTIDE SEQUENCE</scope>
    <source>
        <strain evidence="1">Benny 63K</strain>
    </source>
</reference>
<evidence type="ECO:0000313" key="2">
    <source>
        <dbReference type="Proteomes" id="UP001150581"/>
    </source>
</evidence>
<dbReference type="EMBL" id="JANBPG010000656">
    <property type="protein sequence ID" value="KAJ1894725.1"/>
    <property type="molecule type" value="Genomic_DNA"/>
</dbReference>
<sequence length="83" mass="9665">MKQQLRDELAERNQKQYINTQSADNLKHIARLSGWSRGKIKRKIRQRMRDELAAQQQQNGQQQQVAATGVNTILAIEKPRQIL</sequence>
<accession>A0ACC1IN41</accession>
<organism evidence="1 2">
    <name type="scientific">Kickxella alabastrina</name>
    <dbReference type="NCBI Taxonomy" id="61397"/>
    <lineage>
        <taxon>Eukaryota</taxon>
        <taxon>Fungi</taxon>
        <taxon>Fungi incertae sedis</taxon>
        <taxon>Zoopagomycota</taxon>
        <taxon>Kickxellomycotina</taxon>
        <taxon>Kickxellomycetes</taxon>
        <taxon>Kickxellales</taxon>
        <taxon>Kickxellaceae</taxon>
        <taxon>Kickxella</taxon>
    </lineage>
</organism>
<protein>
    <submittedName>
        <fullName evidence="1">Uncharacterized protein</fullName>
    </submittedName>
</protein>
<dbReference type="Proteomes" id="UP001150581">
    <property type="component" value="Unassembled WGS sequence"/>
</dbReference>